<sequence length="65" mass="7554">MAFLVSTYESSRSTYRSITESLFPTISSGVTQLMSSFFITYFTLAEPYFRTRSFIKKLMNTLDLE</sequence>
<keyword evidence="3" id="KW-1185">Reference proteome</keyword>
<comment type="caution">
    <text evidence="2">The sequence shown here is derived from an EMBL/GenBank/DDBJ whole genome shotgun (WGS) entry which is preliminary data.</text>
</comment>
<reference evidence="2 3" key="1">
    <citation type="journal article" date="2018" name="Sci. Rep.">
        <title>Genomic signatures of local adaptation to the degree of environmental predictability in rotifers.</title>
        <authorList>
            <person name="Franch-Gras L."/>
            <person name="Hahn C."/>
            <person name="Garcia-Roger E.M."/>
            <person name="Carmona M.J."/>
            <person name="Serra M."/>
            <person name="Gomez A."/>
        </authorList>
    </citation>
    <scope>NUCLEOTIDE SEQUENCE [LARGE SCALE GENOMIC DNA]</scope>
    <source>
        <strain evidence="2">HYR1</strain>
    </source>
</reference>
<dbReference type="EMBL" id="REGN01013772">
    <property type="protein sequence ID" value="RMZ93479.1"/>
    <property type="molecule type" value="Genomic_DNA"/>
</dbReference>
<proteinExistence type="predicted"/>
<evidence type="ECO:0000313" key="2">
    <source>
        <dbReference type="EMBL" id="RMZ93479.1"/>
    </source>
</evidence>
<organism evidence="2 3">
    <name type="scientific">Brachionus plicatilis</name>
    <name type="common">Marine rotifer</name>
    <name type="synonym">Brachionus muelleri</name>
    <dbReference type="NCBI Taxonomy" id="10195"/>
    <lineage>
        <taxon>Eukaryota</taxon>
        <taxon>Metazoa</taxon>
        <taxon>Spiralia</taxon>
        <taxon>Gnathifera</taxon>
        <taxon>Rotifera</taxon>
        <taxon>Eurotatoria</taxon>
        <taxon>Monogononta</taxon>
        <taxon>Pseudotrocha</taxon>
        <taxon>Ploima</taxon>
        <taxon>Brachionidae</taxon>
        <taxon>Brachionus</taxon>
    </lineage>
</organism>
<dbReference type="AlphaFoldDB" id="A0A3M7P3G4"/>
<keyword evidence="1" id="KW-0812">Transmembrane</keyword>
<gene>
    <name evidence="2" type="ORF">BpHYR1_038053</name>
</gene>
<accession>A0A3M7P3G4</accession>
<keyword evidence="1" id="KW-1133">Transmembrane helix</keyword>
<evidence type="ECO:0000313" key="3">
    <source>
        <dbReference type="Proteomes" id="UP000276133"/>
    </source>
</evidence>
<keyword evidence="1" id="KW-0472">Membrane</keyword>
<protein>
    <submittedName>
        <fullName evidence="2">Uncharacterized protein</fullName>
    </submittedName>
</protein>
<feature type="transmembrane region" description="Helical" evidence="1">
    <location>
        <begin position="30"/>
        <end position="49"/>
    </location>
</feature>
<name>A0A3M7P3G4_BRAPC</name>
<evidence type="ECO:0000256" key="1">
    <source>
        <dbReference type="SAM" id="Phobius"/>
    </source>
</evidence>
<dbReference type="Proteomes" id="UP000276133">
    <property type="component" value="Unassembled WGS sequence"/>
</dbReference>